<feature type="transmembrane region" description="Helical" evidence="1">
    <location>
        <begin position="337"/>
        <end position="354"/>
    </location>
</feature>
<reference evidence="2" key="1">
    <citation type="journal article" date="2021" name="PeerJ">
        <title>Extensive microbial diversity within the chicken gut microbiome revealed by metagenomics and culture.</title>
        <authorList>
            <person name="Gilroy R."/>
            <person name="Ravi A."/>
            <person name="Getino M."/>
            <person name="Pursley I."/>
            <person name="Horton D.L."/>
            <person name="Alikhan N.F."/>
            <person name="Baker D."/>
            <person name="Gharbi K."/>
            <person name="Hall N."/>
            <person name="Watson M."/>
            <person name="Adriaenssens E.M."/>
            <person name="Foster-Nyarko E."/>
            <person name="Jarju S."/>
            <person name="Secka A."/>
            <person name="Antonio M."/>
            <person name="Oren A."/>
            <person name="Chaudhuri R.R."/>
            <person name="La Ragione R."/>
            <person name="Hildebrand F."/>
            <person name="Pallen M.J."/>
        </authorList>
    </citation>
    <scope>NUCLEOTIDE SEQUENCE</scope>
    <source>
        <strain evidence="2">ChiBcec8-14828</strain>
    </source>
</reference>
<organism evidence="2 3">
    <name type="scientific">Candidatus Ruthenibacterium avium</name>
    <dbReference type="NCBI Taxonomy" id="2838751"/>
    <lineage>
        <taxon>Bacteria</taxon>
        <taxon>Bacillati</taxon>
        <taxon>Bacillota</taxon>
        <taxon>Clostridia</taxon>
        <taxon>Eubacteriales</taxon>
        <taxon>Oscillospiraceae</taxon>
        <taxon>Ruthenibacterium</taxon>
    </lineage>
</organism>
<feature type="transmembrane region" description="Helical" evidence="1">
    <location>
        <begin position="80"/>
        <end position="101"/>
    </location>
</feature>
<keyword evidence="1" id="KW-0472">Membrane</keyword>
<keyword evidence="1" id="KW-1133">Transmembrane helix</keyword>
<feature type="transmembrane region" description="Helical" evidence="1">
    <location>
        <begin position="222"/>
        <end position="240"/>
    </location>
</feature>
<evidence type="ECO:0000313" key="2">
    <source>
        <dbReference type="EMBL" id="HJB40718.1"/>
    </source>
</evidence>
<feature type="transmembrane region" description="Helical" evidence="1">
    <location>
        <begin position="12"/>
        <end position="30"/>
    </location>
</feature>
<proteinExistence type="predicted"/>
<feature type="transmembrane region" description="Helical" evidence="1">
    <location>
        <begin position="121"/>
        <end position="138"/>
    </location>
</feature>
<feature type="transmembrane region" description="Helical" evidence="1">
    <location>
        <begin position="366"/>
        <end position="387"/>
    </location>
</feature>
<dbReference type="Proteomes" id="UP000824209">
    <property type="component" value="Unassembled WGS sequence"/>
</dbReference>
<keyword evidence="1" id="KW-0812">Transmembrane</keyword>
<sequence>MTLRKKEDNSHLFLLGMTLLFSFLSVLWTISPQNGLVYDDVTLLAEARFSNYADAFSIFPAMSYNDRPVRMLFLKVLNEMFGLSTVPYHLVFVGFHLWNVYLVYRVCEMMLCCIGMEKDRFVYSVIPAAIFGVFPTSLMAVQWISSTCDFQCCNFMLLSAYFYFKLKLNPQYTVQYTIFSLSFYVLSLRCKEMSLAFPVILLVYELAQYLRKRVWQLPWKTLAILNGFMLVYTAMLFAGGQSEVPQDNPYYQSFSPLLMLRNAFRYLCLYFDWNHGGFTYTQFQSSATWGLILFALIFVFSLWLLIFKKRAYLFLSLIAAGGSIVVVLPMVNMQHRLYLYIPSIFLGLTAAVVCMECKRCFSRFSVRLAVLALIPMLYFFNMMPGMVQFRASWLQTCAADQKEWKQLEAMESPVKMTTVYVKGAQEGYNIFFYGPGNALRLLYDDETLITVLVDEFPKEPQAPYLFLEYDDGQIREVKRNQSVDDFLKINLIYPEELVLTDEQLSGEEPVFVGLETAREWEDLQILLNGKSIQYTKGDGFYSFTVPTDLLEVGKDLKVALYSEEAGGKGKEVKILMKG</sequence>
<accession>A0A9D2M5F2</accession>
<evidence type="ECO:0000313" key="3">
    <source>
        <dbReference type="Proteomes" id="UP000824209"/>
    </source>
</evidence>
<dbReference type="EMBL" id="DWYA01000089">
    <property type="protein sequence ID" value="HJB40718.1"/>
    <property type="molecule type" value="Genomic_DNA"/>
</dbReference>
<evidence type="ECO:0000256" key="1">
    <source>
        <dbReference type="SAM" id="Phobius"/>
    </source>
</evidence>
<gene>
    <name evidence="2" type="ORF">H9943_10040</name>
</gene>
<feature type="transmembrane region" description="Helical" evidence="1">
    <location>
        <begin position="171"/>
        <end position="187"/>
    </location>
</feature>
<evidence type="ECO:0008006" key="4">
    <source>
        <dbReference type="Google" id="ProtNLM"/>
    </source>
</evidence>
<name>A0A9D2M5F2_9FIRM</name>
<feature type="transmembrane region" description="Helical" evidence="1">
    <location>
        <begin position="287"/>
        <end position="305"/>
    </location>
</feature>
<comment type="caution">
    <text evidence="2">The sequence shown here is derived from an EMBL/GenBank/DDBJ whole genome shotgun (WGS) entry which is preliminary data.</text>
</comment>
<dbReference type="AlphaFoldDB" id="A0A9D2M5F2"/>
<reference evidence="2" key="2">
    <citation type="submission" date="2021-04" db="EMBL/GenBank/DDBJ databases">
        <authorList>
            <person name="Gilroy R."/>
        </authorList>
    </citation>
    <scope>NUCLEOTIDE SEQUENCE</scope>
    <source>
        <strain evidence="2">ChiBcec8-14828</strain>
    </source>
</reference>
<protein>
    <recommendedName>
        <fullName evidence="4">Glycosyltransferase RgtA/B/C/D-like domain-containing protein</fullName>
    </recommendedName>
</protein>
<feature type="transmembrane region" description="Helical" evidence="1">
    <location>
        <begin position="312"/>
        <end position="331"/>
    </location>
</feature>